<dbReference type="AlphaFoldDB" id="H2YL53"/>
<organism evidence="4 5">
    <name type="scientific">Ciona savignyi</name>
    <name type="common">Pacific transparent sea squirt</name>
    <dbReference type="NCBI Taxonomy" id="51511"/>
    <lineage>
        <taxon>Eukaryota</taxon>
        <taxon>Metazoa</taxon>
        <taxon>Chordata</taxon>
        <taxon>Tunicata</taxon>
        <taxon>Ascidiacea</taxon>
        <taxon>Phlebobranchia</taxon>
        <taxon>Cionidae</taxon>
        <taxon>Ciona</taxon>
    </lineage>
</organism>
<name>H2YL53_CIOSA</name>
<dbReference type="Pfam" id="PF01549">
    <property type="entry name" value="ShK"/>
    <property type="match status" value="1"/>
</dbReference>
<dbReference type="PROSITE" id="PS51670">
    <property type="entry name" value="SHKT"/>
    <property type="match status" value="1"/>
</dbReference>
<dbReference type="OMA" id="EYWTADG"/>
<reference evidence="5" key="1">
    <citation type="submission" date="2003-08" db="EMBL/GenBank/DDBJ databases">
        <authorList>
            <person name="Birren B."/>
            <person name="Nusbaum C."/>
            <person name="Abebe A."/>
            <person name="Abouelleil A."/>
            <person name="Adekoya E."/>
            <person name="Ait-zahra M."/>
            <person name="Allen N."/>
            <person name="Allen T."/>
            <person name="An P."/>
            <person name="Anderson M."/>
            <person name="Anderson S."/>
            <person name="Arachchi H."/>
            <person name="Armbruster J."/>
            <person name="Bachantsang P."/>
            <person name="Baldwin J."/>
            <person name="Barry A."/>
            <person name="Bayul T."/>
            <person name="Blitshsteyn B."/>
            <person name="Bloom T."/>
            <person name="Blye J."/>
            <person name="Boguslavskiy L."/>
            <person name="Borowsky M."/>
            <person name="Boukhgalter B."/>
            <person name="Brunache A."/>
            <person name="Butler J."/>
            <person name="Calixte N."/>
            <person name="Calvo S."/>
            <person name="Camarata J."/>
            <person name="Campo K."/>
            <person name="Chang J."/>
            <person name="Cheshatsang Y."/>
            <person name="Citroen M."/>
            <person name="Collymore A."/>
            <person name="Considine T."/>
            <person name="Cook A."/>
            <person name="Cooke P."/>
            <person name="Corum B."/>
            <person name="Cuomo C."/>
            <person name="David R."/>
            <person name="Dawoe T."/>
            <person name="Degray S."/>
            <person name="Dodge S."/>
            <person name="Dooley K."/>
            <person name="Dorje P."/>
            <person name="Dorjee K."/>
            <person name="Dorris L."/>
            <person name="Duffey N."/>
            <person name="Dupes A."/>
            <person name="Elkins T."/>
            <person name="Engels R."/>
            <person name="Erickson J."/>
            <person name="Farina A."/>
            <person name="Faro S."/>
            <person name="Ferreira P."/>
            <person name="Fischer H."/>
            <person name="Fitzgerald M."/>
            <person name="Foley K."/>
            <person name="Gage D."/>
            <person name="Galagan J."/>
            <person name="Gearin G."/>
            <person name="Gnerre S."/>
            <person name="Gnirke A."/>
            <person name="Goyette A."/>
            <person name="Graham J."/>
            <person name="Grandbois E."/>
            <person name="Gyaltsen K."/>
            <person name="Hafez N."/>
            <person name="Hagopian D."/>
            <person name="Hagos B."/>
            <person name="Hall J."/>
            <person name="Hatcher B."/>
            <person name="Heller A."/>
            <person name="Higgins H."/>
            <person name="Honan T."/>
            <person name="Horn A."/>
            <person name="Houde N."/>
            <person name="Hughes L."/>
            <person name="Hulme W."/>
            <person name="Husby E."/>
            <person name="Iliev I."/>
            <person name="Jaffe D."/>
            <person name="Jones C."/>
            <person name="Kamal M."/>
            <person name="Kamat A."/>
            <person name="Kamvysselis M."/>
            <person name="Karlsson E."/>
            <person name="Kells C."/>
            <person name="Kieu A."/>
            <person name="Kisner P."/>
            <person name="Kodira C."/>
            <person name="Kulbokas E."/>
            <person name="Labutti K."/>
            <person name="Lama D."/>
            <person name="Landers T."/>
            <person name="Leger J."/>
            <person name="Levine S."/>
            <person name="Lewis D."/>
            <person name="Lewis T."/>
            <person name="Lindblad-toh K."/>
            <person name="Liu X."/>
            <person name="Lokyitsang T."/>
            <person name="Lokyitsang Y."/>
            <person name="Lucien O."/>
            <person name="Lui A."/>
            <person name="Ma L.J."/>
            <person name="Mabbitt R."/>
            <person name="Macdonald J."/>
            <person name="Maclean C."/>
            <person name="Major J."/>
            <person name="Manning J."/>
            <person name="Marabella R."/>
            <person name="Maru K."/>
            <person name="Matthews C."/>
            <person name="Mauceli E."/>
            <person name="Mccarthy M."/>
            <person name="Mcdonough S."/>
            <person name="Mcghee T."/>
            <person name="Meldrim J."/>
            <person name="Meneus L."/>
            <person name="Mesirov J."/>
            <person name="Mihalev A."/>
            <person name="Mihova T."/>
            <person name="Mikkelsen T."/>
            <person name="Mlenga V."/>
            <person name="Moru K."/>
            <person name="Mozes J."/>
            <person name="Mulrain L."/>
            <person name="Munson G."/>
            <person name="Naylor J."/>
            <person name="Newes C."/>
            <person name="Nguyen C."/>
            <person name="Nguyen N."/>
            <person name="Nguyen T."/>
            <person name="Nicol R."/>
            <person name="Nielsen C."/>
            <person name="Nizzari M."/>
            <person name="Norbu C."/>
            <person name="Norbu N."/>
            <person name="O'donnell P."/>
            <person name="Okoawo O."/>
            <person name="O'leary S."/>
            <person name="Omotosho B."/>
            <person name="O'neill K."/>
            <person name="Osman S."/>
            <person name="Parker S."/>
            <person name="Perrin D."/>
            <person name="Phunkhang P."/>
            <person name="Piqani B."/>
            <person name="Purcell S."/>
            <person name="Rachupka T."/>
            <person name="Ramasamy U."/>
            <person name="Rameau R."/>
            <person name="Ray V."/>
            <person name="Raymond C."/>
            <person name="Retta R."/>
            <person name="Richardson S."/>
            <person name="Rise C."/>
            <person name="Rodriguez J."/>
            <person name="Rogers J."/>
            <person name="Rogov P."/>
            <person name="Rutman M."/>
            <person name="Schupbach R."/>
            <person name="Seaman C."/>
            <person name="Settipalli S."/>
            <person name="Sharpe T."/>
            <person name="Sheridan J."/>
            <person name="Sherpa N."/>
            <person name="Shi J."/>
            <person name="Smirnov S."/>
            <person name="Smith C."/>
            <person name="Sougnez C."/>
            <person name="Spencer B."/>
            <person name="Stalker J."/>
            <person name="Stange-thomann N."/>
            <person name="Stavropoulos S."/>
            <person name="Stetson K."/>
            <person name="Stone C."/>
            <person name="Stone S."/>
            <person name="Stubbs M."/>
            <person name="Talamas J."/>
            <person name="Tchuinga P."/>
            <person name="Tenzing P."/>
            <person name="Tesfaye S."/>
            <person name="Theodore J."/>
            <person name="Thoulutsang Y."/>
            <person name="Topham K."/>
            <person name="Towey S."/>
            <person name="Tsamla T."/>
            <person name="Tsomo N."/>
            <person name="Vallee D."/>
            <person name="Vassiliev H."/>
            <person name="Venkataraman V."/>
            <person name="Vinson J."/>
            <person name="Vo A."/>
            <person name="Wade C."/>
            <person name="Wang S."/>
            <person name="Wangchuk T."/>
            <person name="Wangdi T."/>
            <person name="Whittaker C."/>
            <person name="Wilkinson J."/>
            <person name="Wu Y."/>
            <person name="Wyman D."/>
            <person name="Yadav S."/>
            <person name="Yang S."/>
            <person name="Yang X."/>
            <person name="Yeager S."/>
            <person name="Yee E."/>
            <person name="Young G."/>
            <person name="Zainoun J."/>
            <person name="Zembeck L."/>
            <person name="Zimmer A."/>
            <person name="Zody M."/>
            <person name="Lander E."/>
        </authorList>
    </citation>
    <scope>NUCLEOTIDE SEQUENCE [LARGE SCALE GENOMIC DNA]</scope>
</reference>
<dbReference type="Ensembl" id="ENSCSAVT00000006132.1">
    <property type="protein sequence ID" value="ENSCSAVP00000006055.1"/>
    <property type="gene ID" value="ENSCSAVG00000003618.1"/>
</dbReference>
<feature type="domain" description="ShKT" evidence="3">
    <location>
        <begin position="57"/>
        <end position="100"/>
    </location>
</feature>
<feature type="chain" id="PRO_5003578675" description="ShKT domain-containing protein" evidence="2">
    <location>
        <begin position="20"/>
        <end position="154"/>
    </location>
</feature>
<evidence type="ECO:0000256" key="2">
    <source>
        <dbReference type="SAM" id="SignalP"/>
    </source>
</evidence>
<evidence type="ECO:0000313" key="4">
    <source>
        <dbReference type="Ensembl" id="ENSCSAVP00000006055.1"/>
    </source>
</evidence>
<accession>H2YL53</accession>
<dbReference type="Gene3D" id="1.10.10.1940">
    <property type="match status" value="1"/>
</dbReference>
<dbReference type="InterPro" id="IPR003582">
    <property type="entry name" value="ShKT_dom"/>
</dbReference>
<protein>
    <recommendedName>
        <fullName evidence="3">ShKT domain-containing protein</fullName>
    </recommendedName>
</protein>
<evidence type="ECO:0000256" key="1">
    <source>
        <dbReference type="PROSITE-ProRule" id="PRU01005"/>
    </source>
</evidence>
<dbReference type="HOGENOM" id="CLU_1721713_0_0_1"/>
<dbReference type="GeneTree" id="ENSGT00660000097255"/>
<reference evidence="4" key="2">
    <citation type="submission" date="2025-08" db="UniProtKB">
        <authorList>
            <consortium name="Ensembl"/>
        </authorList>
    </citation>
    <scope>IDENTIFICATION</scope>
</reference>
<reference evidence="4" key="3">
    <citation type="submission" date="2025-09" db="UniProtKB">
        <authorList>
            <consortium name="Ensembl"/>
        </authorList>
    </citation>
    <scope>IDENTIFICATION</scope>
</reference>
<dbReference type="Proteomes" id="UP000007875">
    <property type="component" value="Unassembled WGS sequence"/>
</dbReference>
<dbReference type="InParanoid" id="H2YL53"/>
<sequence>MNLIVIIFFVNYYAMLALGRKVDKQENIKKSPKFSNTKDDVVFPPAPPEYWTADGECADNPTFAEDCKIWAATGFCTKEEHGQKYQNWMRKHCMASCQVCTASSQRLKLALKSFAGVGILLWLTGILQLPRIMSNRKCAKLILSTGLATCLYFI</sequence>
<feature type="signal peptide" evidence="2">
    <location>
        <begin position="1"/>
        <end position="19"/>
    </location>
</feature>
<keyword evidence="5" id="KW-1185">Reference proteome</keyword>
<comment type="caution">
    <text evidence="1">Lacks conserved residue(s) required for the propagation of feature annotation.</text>
</comment>
<evidence type="ECO:0000259" key="3">
    <source>
        <dbReference type="PROSITE" id="PS51670"/>
    </source>
</evidence>
<keyword evidence="2" id="KW-0732">Signal</keyword>
<evidence type="ECO:0000313" key="5">
    <source>
        <dbReference type="Proteomes" id="UP000007875"/>
    </source>
</evidence>
<proteinExistence type="predicted"/>